<sequence>MAAKPCSCPPLVLGCVVTQSVLPPRKKKSSGSLRKKRRRRKTRGHDLEWIRISDFVVKLGVSRPHLAWSSAQYVDGGERGRPTDRKLILFGELKRF</sequence>
<protein>
    <submittedName>
        <fullName evidence="2">Uncharacterized protein</fullName>
    </submittedName>
</protein>
<organism evidence="2 3">
    <name type="scientific">Alosa alosa</name>
    <name type="common">allis shad</name>
    <dbReference type="NCBI Taxonomy" id="278164"/>
    <lineage>
        <taxon>Eukaryota</taxon>
        <taxon>Metazoa</taxon>
        <taxon>Chordata</taxon>
        <taxon>Craniata</taxon>
        <taxon>Vertebrata</taxon>
        <taxon>Euteleostomi</taxon>
        <taxon>Actinopterygii</taxon>
        <taxon>Neopterygii</taxon>
        <taxon>Teleostei</taxon>
        <taxon>Clupei</taxon>
        <taxon>Clupeiformes</taxon>
        <taxon>Clupeoidei</taxon>
        <taxon>Clupeidae</taxon>
        <taxon>Alosa</taxon>
    </lineage>
</organism>
<feature type="region of interest" description="Disordered" evidence="1">
    <location>
        <begin position="24"/>
        <end position="43"/>
    </location>
</feature>
<reference evidence="2" key="1">
    <citation type="submission" date="2020-10" db="EMBL/GenBank/DDBJ databases">
        <title>Chromosome-scale genome assembly of the Allis shad, Alosa alosa.</title>
        <authorList>
            <person name="Margot Z."/>
            <person name="Christophe K."/>
            <person name="Cabau C."/>
            <person name="Louis A."/>
            <person name="Berthelot C."/>
            <person name="Parey E."/>
            <person name="Roest Crollius H."/>
            <person name="Montfort J."/>
            <person name="Robinson-Rechavi M."/>
            <person name="Bucao C."/>
            <person name="Bouchez O."/>
            <person name="Gislard M."/>
            <person name="Lluch J."/>
            <person name="Milhes M."/>
            <person name="Lampietro C."/>
            <person name="Lopez Roques C."/>
            <person name="Donnadieu C."/>
            <person name="Braasch I."/>
            <person name="Desvignes T."/>
            <person name="Postlethwait J."/>
            <person name="Bobe J."/>
            <person name="Guiguen Y."/>
        </authorList>
    </citation>
    <scope>NUCLEOTIDE SEQUENCE</scope>
    <source>
        <strain evidence="2">M-15738</strain>
        <tissue evidence="2">Blood</tissue>
    </source>
</reference>
<name>A0AAV6G500_9TELE</name>
<evidence type="ECO:0000256" key="1">
    <source>
        <dbReference type="SAM" id="MobiDB-lite"/>
    </source>
</evidence>
<dbReference type="EMBL" id="JADWDJ010000015">
    <property type="protein sequence ID" value="KAG5269694.1"/>
    <property type="molecule type" value="Genomic_DNA"/>
</dbReference>
<evidence type="ECO:0000313" key="3">
    <source>
        <dbReference type="Proteomes" id="UP000823561"/>
    </source>
</evidence>
<keyword evidence="3" id="KW-1185">Reference proteome</keyword>
<evidence type="ECO:0000313" key="2">
    <source>
        <dbReference type="EMBL" id="KAG5269694.1"/>
    </source>
</evidence>
<proteinExistence type="predicted"/>
<accession>A0AAV6G500</accession>
<dbReference type="PROSITE" id="PS51257">
    <property type="entry name" value="PROKAR_LIPOPROTEIN"/>
    <property type="match status" value="1"/>
</dbReference>
<dbReference type="AlphaFoldDB" id="A0AAV6G500"/>
<gene>
    <name evidence="2" type="ORF">AALO_G00204970</name>
</gene>
<dbReference type="Proteomes" id="UP000823561">
    <property type="component" value="Chromosome 15"/>
</dbReference>
<comment type="caution">
    <text evidence="2">The sequence shown here is derived from an EMBL/GenBank/DDBJ whole genome shotgun (WGS) entry which is preliminary data.</text>
</comment>